<dbReference type="SUPFAM" id="SSF51556">
    <property type="entry name" value="Metallo-dependent hydrolases"/>
    <property type="match status" value="1"/>
</dbReference>
<evidence type="ECO:0000256" key="3">
    <source>
        <dbReference type="ARBA" id="ARBA00018029"/>
    </source>
</evidence>
<evidence type="ECO:0000256" key="1">
    <source>
        <dbReference type="ARBA" id="ARBA00010716"/>
    </source>
</evidence>
<dbReference type="Gene3D" id="2.30.40.10">
    <property type="entry name" value="Urease, subunit C, domain 1"/>
    <property type="match status" value="1"/>
</dbReference>
<evidence type="ECO:0000256" key="7">
    <source>
        <dbReference type="ARBA" id="ARBA00047647"/>
    </source>
</evidence>
<dbReference type="GO" id="GO:0046872">
    <property type="term" value="F:metal ion binding"/>
    <property type="evidence" value="ECO:0007669"/>
    <property type="project" value="UniProtKB-KW"/>
</dbReference>
<name>A0A0A5GH76_9BACI</name>
<dbReference type="InterPro" id="IPR011059">
    <property type="entry name" value="Metal-dep_hydrolase_composite"/>
</dbReference>
<reference evidence="13 14" key="1">
    <citation type="submission" date="2013-08" db="EMBL/GenBank/DDBJ databases">
        <authorList>
            <person name="Huang J."/>
            <person name="Wang G."/>
        </authorList>
    </citation>
    <scope>NUCLEOTIDE SEQUENCE [LARGE SCALE GENOMIC DNA]</scope>
    <source>
        <strain evidence="13 14">JSM 076056</strain>
    </source>
</reference>
<proteinExistence type="inferred from homology"/>
<evidence type="ECO:0000256" key="8">
    <source>
        <dbReference type="ARBA" id="ARBA00060590"/>
    </source>
</evidence>
<comment type="similarity">
    <text evidence="1 9">Belongs to the metallo-dependent hydrolases superfamily. NagA family.</text>
</comment>
<dbReference type="EC" id="3.5.1.25" evidence="2"/>
<feature type="binding site" evidence="11">
    <location>
        <position position="135"/>
    </location>
    <ligand>
        <name>Zn(2+)</name>
        <dbReference type="ChEBI" id="CHEBI:29105"/>
    </ligand>
</feature>
<dbReference type="STRING" id="1385510.GCA_000425205_02414"/>
<dbReference type="Gene3D" id="3.20.20.140">
    <property type="entry name" value="Metal-dependent hydrolases"/>
    <property type="match status" value="1"/>
</dbReference>
<feature type="binding site" evidence="11">
    <location>
        <position position="222"/>
    </location>
    <ligand>
        <name>Zn(2+)</name>
        <dbReference type="ChEBI" id="CHEBI:29105"/>
    </ligand>
</feature>
<gene>
    <name evidence="13" type="ORF">N781_04835</name>
</gene>
<keyword evidence="5 9" id="KW-0378">Hydrolase</keyword>
<dbReference type="Proteomes" id="UP000030528">
    <property type="component" value="Unassembled WGS sequence"/>
</dbReference>
<comment type="pathway">
    <text evidence="8">Amino-sugar metabolism; N-acetylneuraminate degradation; D-fructose 6-phosphate from N-acetylneuraminate: step 4/5.</text>
</comment>
<dbReference type="EMBL" id="AVPE01000010">
    <property type="protein sequence ID" value="KGX91384.1"/>
    <property type="molecule type" value="Genomic_DNA"/>
</dbReference>
<evidence type="ECO:0000256" key="10">
    <source>
        <dbReference type="PIRSR" id="PIRSR038994-1"/>
    </source>
</evidence>
<dbReference type="NCBIfam" id="TIGR00221">
    <property type="entry name" value="nagA"/>
    <property type="match status" value="1"/>
</dbReference>
<dbReference type="RefSeq" id="WP_026800753.1">
    <property type="nucleotide sequence ID" value="NZ_AULI01000010.1"/>
</dbReference>
<evidence type="ECO:0000256" key="11">
    <source>
        <dbReference type="PIRSR" id="PIRSR038994-3"/>
    </source>
</evidence>
<dbReference type="PANTHER" id="PTHR11113">
    <property type="entry name" value="N-ACETYLGLUCOSAMINE-6-PHOSPHATE DEACETYLASE"/>
    <property type="match status" value="1"/>
</dbReference>
<evidence type="ECO:0000313" key="13">
    <source>
        <dbReference type="EMBL" id="KGX91384.1"/>
    </source>
</evidence>
<dbReference type="PIRSF" id="PIRSF038994">
    <property type="entry name" value="NagA"/>
    <property type="match status" value="1"/>
</dbReference>
<evidence type="ECO:0000313" key="14">
    <source>
        <dbReference type="Proteomes" id="UP000030528"/>
    </source>
</evidence>
<evidence type="ECO:0000256" key="6">
    <source>
        <dbReference type="ARBA" id="ARBA00023277"/>
    </source>
</evidence>
<evidence type="ECO:0000256" key="4">
    <source>
        <dbReference type="ARBA" id="ARBA00022723"/>
    </source>
</evidence>
<dbReference type="Pfam" id="PF01979">
    <property type="entry name" value="Amidohydro_1"/>
    <property type="match status" value="1"/>
</dbReference>
<sequence>MSETILFKNMTIVQEGGDLIQGDLLVKDGVIEKIQTDIDAETHKVFQYEGESFTLLPGFIDDHIHGAAGYDVMDATESALSAISQALPKEGTTSYLATTMTQSLSAIQEALSCAAAYRSSQKRNGEAELLGVHLEGPFLSPEKAGAQPVEHIISPNIELFKEMEKTSGNGIRVVTLAPEREGGLELTRYLTERNIVASIGHSNATYQEVLKAIDRGATQVTHLYNQMSGFLHREPGVVGATFLKEDIMAELIVDGMHAVDEAVELAYQNKTSKGLMLITDAMRAKCLRDGDYELGGQPVTVKDGKATLEDGTLAGSVLKMNEAVRRMNQLCKPSLHQLAEMASSNAAKQLGVLNRKGSIAVGKDADLVVVDESFNVHLTICRGVIGYSKEGER</sequence>
<dbReference type="CDD" id="cd00854">
    <property type="entry name" value="NagA"/>
    <property type="match status" value="1"/>
</dbReference>
<accession>A0A0A5GH76</accession>
<dbReference type="PANTHER" id="PTHR11113:SF14">
    <property type="entry name" value="N-ACETYLGLUCOSAMINE-6-PHOSPHATE DEACETYLASE"/>
    <property type="match status" value="1"/>
</dbReference>
<keyword evidence="6 9" id="KW-0119">Carbohydrate metabolism</keyword>
<evidence type="ECO:0000256" key="5">
    <source>
        <dbReference type="ARBA" id="ARBA00022801"/>
    </source>
</evidence>
<organism evidence="13 14">
    <name type="scientific">Pontibacillus halophilus JSM 076056 = DSM 19796</name>
    <dbReference type="NCBI Taxonomy" id="1385510"/>
    <lineage>
        <taxon>Bacteria</taxon>
        <taxon>Bacillati</taxon>
        <taxon>Bacillota</taxon>
        <taxon>Bacilli</taxon>
        <taxon>Bacillales</taxon>
        <taxon>Bacillaceae</taxon>
        <taxon>Pontibacillus</taxon>
    </lineage>
</organism>
<dbReference type="MEROPS" id="M38.983"/>
<protein>
    <recommendedName>
        <fullName evidence="3">N-acetylglucosamine-6-phosphate deacetylase</fullName>
        <ecNumber evidence="2">3.5.1.25</ecNumber>
    </recommendedName>
</protein>
<dbReference type="SUPFAM" id="SSF51338">
    <property type="entry name" value="Composite domain of metallo-dependent hydrolases"/>
    <property type="match status" value="1"/>
</dbReference>
<dbReference type="eggNOG" id="COG1820">
    <property type="taxonomic scope" value="Bacteria"/>
</dbReference>
<comment type="catalytic activity">
    <reaction evidence="7">
        <text>N-acetyl-D-glucosamine 6-phosphate + H2O = D-glucosamine 6-phosphate + acetate</text>
        <dbReference type="Rhea" id="RHEA:22936"/>
        <dbReference type="ChEBI" id="CHEBI:15377"/>
        <dbReference type="ChEBI" id="CHEBI:30089"/>
        <dbReference type="ChEBI" id="CHEBI:57513"/>
        <dbReference type="ChEBI" id="CHEBI:58725"/>
        <dbReference type="EC" id="3.5.1.25"/>
    </reaction>
</comment>
<dbReference type="InterPro" id="IPR003764">
    <property type="entry name" value="GlcNAc_6-P_deAcase"/>
</dbReference>
<feature type="domain" description="Amidohydrolase-related" evidence="12">
    <location>
        <begin position="54"/>
        <end position="384"/>
    </location>
</feature>
<dbReference type="GO" id="GO:0006046">
    <property type="term" value="P:N-acetylglucosamine catabolic process"/>
    <property type="evidence" value="ECO:0007669"/>
    <property type="project" value="TreeGrafter"/>
</dbReference>
<dbReference type="FunFam" id="3.20.20.140:FF:000004">
    <property type="entry name" value="N-acetylglucosamine-6-phosphate deacetylase"/>
    <property type="match status" value="1"/>
</dbReference>
<evidence type="ECO:0000259" key="12">
    <source>
        <dbReference type="Pfam" id="PF01979"/>
    </source>
</evidence>
<dbReference type="AlphaFoldDB" id="A0A0A5GH76"/>
<keyword evidence="4 11" id="KW-0479">Metal-binding</keyword>
<evidence type="ECO:0000256" key="9">
    <source>
        <dbReference type="PIRNR" id="PIRNR038994"/>
    </source>
</evidence>
<evidence type="ECO:0000256" key="2">
    <source>
        <dbReference type="ARBA" id="ARBA00011899"/>
    </source>
</evidence>
<keyword evidence="14" id="KW-1185">Reference proteome</keyword>
<dbReference type="InterPro" id="IPR032466">
    <property type="entry name" value="Metal_Hydrolase"/>
</dbReference>
<dbReference type="InterPro" id="IPR006680">
    <property type="entry name" value="Amidohydro-rel"/>
</dbReference>
<dbReference type="GO" id="GO:0008448">
    <property type="term" value="F:N-acetylglucosamine-6-phosphate deacetylase activity"/>
    <property type="evidence" value="ECO:0007669"/>
    <property type="project" value="UniProtKB-EC"/>
</dbReference>
<comment type="caution">
    <text evidence="13">The sequence shown here is derived from an EMBL/GenBank/DDBJ whole genome shotgun (WGS) entry which is preliminary data.</text>
</comment>
<comment type="cofactor">
    <cofactor evidence="11">
        <name>a divalent metal cation</name>
        <dbReference type="ChEBI" id="CHEBI:60240"/>
    </cofactor>
    <text evidence="11">Binds 1 divalent metal cation per subunit.</text>
</comment>
<dbReference type="OrthoDB" id="9776488at2"/>
<feature type="binding site" evidence="11">
    <location>
        <position position="201"/>
    </location>
    <ligand>
        <name>Zn(2+)</name>
        <dbReference type="ChEBI" id="CHEBI:29105"/>
    </ligand>
</feature>
<feature type="active site" description="Proton donor/acceptor" evidence="10">
    <location>
        <position position="280"/>
    </location>
</feature>